<feature type="domain" description="ABC3 transporter permease C-terminal" evidence="7">
    <location>
        <begin position="890"/>
        <end position="1005"/>
    </location>
</feature>
<accession>A0A4Q2T0P9</accession>
<comment type="subcellular location">
    <subcellularLocation>
        <location evidence="1">Cell membrane</location>
        <topology evidence="1">Multi-pass membrane protein</topology>
    </subcellularLocation>
</comment>
<feature type="transmembrane region" description="Helical" evidence="6">
    <location>
        <begin position="434"/>
        <end position="451"/>
    </location>
</feature>
<evidence type="ECO:0000256" key="3">
    <source>
        <dbReference type="ARBA" id="ARBA00022692"/>
    </source>
</evidence>
<dbReference type="InterPro" id="IPR003838">
    <property type="entry name" value="ABC3_permease_C"/>
</dbReference>
<feature type="transmembrane region" description="Helical" evidence="6">
    <location>
        <begin position="301"/>
        <end position="323"/>
    </location>
</feature>
<dbReference type="GO" id="GO:0005886">
    <property type="term" value="C:plasma membrane"/>
    <property type="evidence" value="ECO:0007669"/>
    <property type="project" value="UniProtKB-SubCell"/>
</dbReference>
<keyword evidence="9" id="KW-1185">Reference proteome</keyword>
<feature type="transmembrane region" description="Helical" evidence="6">
    <location>
        <begin position="344"/>
        <end position="369"/>
    </location>
</feature>
<evidence type="ECO:0000256" key="5">
    <source>
        <dbReference type="ARBA" id="ARBA00023136"/>
    </source>
</evidence>
<feature type="transmembrane region" description="Helical" evidence="6">
    <location>
        <begin position="930"/>
        <end position="957"/>
    </location>
</feature>
<proteinExistence type="predicted"/>
<evidence type="ECO:0000256" key="1">
    <source>
        <dbReference type="ARBA" id="ARBA00004651"/>
    </source>
</evidence>
<feature type="transmembrane region" description="Helical" evidence="6">
    <location>
        <begin position="977"/>
        <end position="1004"/>
    </location>
</feature>
<reference evidence="8 9" key="1">
    <citation type="submission" date="2019-01" db="EMBL/GenBank/DDBJ databases">
        <title>Novel species of Nocardioides.</title>
        <authorList>
            <person name="Liu Q."/>
            <person name="X Y.-H."/>
        </authorList>
    </citation>
    <scope>NUCLEOTIDE SEQUENCE [LARGE SCALE GENOMIC DNA]</scope>
    <source>
        <strain evidence="8 9">HLT2-9</strain>
    </source>
</reference>
<name>A0A4Q2T0P9_9ACTN</name>
<evidence type="ECO:0000256" key="4">
    <source>
        <dbReference type="ARBA" id="ARBA00022989"/>
    </source>
</evidence>
<evidence type="ECO:0000256" key="2">
    <source>
        <dbReference type="ARBA" id="ARBA00022475"/>
    </source>
</evidence>
<feature type="transmembrane region" description="Helical" evidence="6">
    <location>
        <begin position="389"/>
        <end position="414"/>
    </location>
</feature>
<dbReference type="RefSeq" id="WP_129426481.1">
    <property type="nucleotide sequence ID" value="NZ_SDWV01000007.1"/>
</dbReference>
<dbReference type="Proteomes" id="UP000291101">
    <property type="component" value="Unassembled WGS sequence"/>
</dbReference>
<protein>
    <submittedName>
        <fullName evidence="8">FtsX-like permease family protein</fullName>
    </submittedName>
</protein>
<keyword evidence="2" id="KW-1003">Cell membrane</keyword>
<keyword evidence="3 6" id="KW-0812">Transmembrane</keyword>
<keyword evidence="5 6" id="KW-0472">Membrane</keyword>
<organism evidence="8 9">
    <name type="scientific">Nocardioides zhouii</name>
    <dbReference type="NCBI Taxonomy" id="1168729"/>
    <lineage>
        <taxon>Bacteria</taxon>
        <taxon>Bacillati</taxon>
        <taxon>Actinomycetota</taxon>
        <taxon>Actinomycetes</taxon>
        <taxon>Propionibacteriales</taxon>
        <taxon>Nocardioidaceae</taxon>
        <taxon>Nocardioides</taxon>
    </lineage>
</organism>
<dbReference type="Pfam" id="PF02687">
    <property type="entry name" value="FtsX"/>
    <property type="match status" value="1"/>
</dbReference>
<feature type="transmembrane region" description="Helical" evidence="6">
    <location>
        <begin position="515"/>
        <end position="537"/>
    </location>
</feature>
<sequence length="1023" mass="106232">MIQLLGAIVRGLRSRALLSAGSVLLTALAIGSAVLGPVFSEAVTNSYIVTRLQETPAGLTGLSRVLTPDSTSSVEQAERDAVAVADAVNVGPWAPSVTTVESPRFMALRGAVRFWARDGACESLEVTGRCPERVGEVLMLTADVETTGATLGEPLTLATFEPVELQRLGLERPGLDQVVVVGSYDTPRTDEDWLIPSRLTKSNEQTSINGGYQPYTPAPFITTPETVEALGGWTVRVDTHLSIPADLTPEQLDEAAAAAVAVPRDTEVEVEGGTIRADDTNSLADVVEEVRFQQSTARSSIAPAVLSLVLVALALLMRLLNAASELRVPELALASLRGVTARRLWGLGLAEPLGILLIATPLGIAFGMGLSFLLVRSWLVPGLPVPLPWASWVAGALVLLAAFAVACVAVGLVVRESLASQLSGVRRPVAARRWSVIAQLTLVALAVAVLASKLSASGPGEPDATDLVLPVLLAVVAGLAATRLTAMLATWWTARSRGRSLSGFVSSRAISRRQEGTLVILPITAAIAVAVFGVGVYDSAATWRTSVAATVSPAQTTWATTLTLSEAIDLTRKVDPDGDWIMAAGSATNPGANFSIVDSSRLERVATWPATWSPGLEVGQVVDDIRPAGVVPTVTGKRLTLTIDNQAEMTADLAVEVRFGSRGGRPLKAYLGPFPRGEQTRSVRIPFCKDGCPLEGMTLGGGAGTNTAMSGTLRLAGIEVDGAPVDGAIDGAGWTPTPDPSVRTSIVEMTESDGGLDMTVDTGDSVGMARITVGGITRDRPALAGPGVQQRAIAKLDEGFGLIPVAQVGEIEGMPFTGPSGLLVDYSSFITDHSVYDNLVTVRVLAREGTPASIEAALSEAGLTVGTTLAQERHVLDQSAYALALRLYGVVAALVLAMALAGLFVSAAVQLPARRRDAAALRVVGVPKGAVMVAVVRELAVVLGSAAIAGILAGSLAQWVVLRTITLGYADDPTTPALVAAISPLRLVVLALLAAAVFGTVALISASMTVRGARGATLRESAR</sequence>
<feature type="transmembrane region" description="Helical" evidence="6">
    <location>
        <begin position="887"/>
        <end position="909"/>
    </location>
</feature>
<keyword evidence="4 6" id="KW-1133">Transmembrane helix</keyword>
<evidence type="ECO:0000313" key="9">
    <source>
        <dbReference type="Proteomes" id="UP000291101"/>
    </source>
</evidence>
<gene>
    <name evidence="8" type="ORF">EUA94_08695</name>
</gene>
<dbReference type="AlphaFoldDB" id="A0A4Q2T0P9"/>
<evidence type="ECO:0000259" key="7">
    <source>
        <dbReference type="Pfam" id="PF02687"/>
    </source>
</evidence>
<evidence type="ECO:0000313" key="8">
    <source>
        <dbReference type="EMBL" id="RYC11441.1"/>
    </source>
</evidence>
<comment type="caution">
    <text evidence="8">The sequence shown here is derived from an EMBL/GenBank/DDBJ whole genome shotgun (WGS) entry which is preliminary data.</text>
</comment>
<dbReference type="OrthoDB" id="5014019at2"/>
<evidence type="ECO:0000256" key="6">
    <source>
        <dbReference type="SAM" id="Phobius"/>
    </source>
</evidence>
<feature type="transmembrane region" description="Helical" evidence="6">
    <location>
        <begin position="471"/>
        <end position="494"/>
    </location>
</feature>
<dbReference type="EMBL" id="SDWV01000007">
    <property type="protein sequence ID" value="RYC11441.1"/>
    <property type="molecule type" value="Genomic_DNA"/>
</dbReference>